<dbReference type="Pfam" id="PF03739">
    <property type="entry name" value="LptF_LptG"/>
    <property type="match status" value="1"/>
</dbReference>
<dbReference type="EMBL" id="AUZI01000027">
    <property type="protein sequence ID" value="KID48304.1"/>
    <property type="molecule type" value="Genomic_DNA"/>
</dbReference>
<organism evidence="7 8">
    <name type="scientific">Fusobacterium necrophorum subsp. funduliforme B35</name>
    <dbReference type="NCBI Taxonomy" id="1226633"/>
    <lineage>
        <taxon>Bacteria</taxon>
        <taxon>Fusobacteriati</taxon>
        <taxon>Fusobacteriota</taxon>
        <taxon>Fusobacteriia</taxon>
        <taxon>Fusobacteriales</taxon>
        <taxon>Fusobacteriaceae</taxon>
        <taxon>Fusobacterium</taxon>
    </lineage>
</organism>
<dbReference type="PANTHER" id="PTHR33529:SF6">
    <property type="entry name" value="YJGP_YJGQ FAMILY PERMEASE"/>
    <property type="match status" value="1"/>
</dbReference>
<dbReference type="AlphaFoldDB" id="A0A0B4ETY2"/>
<gene>
    <name evidence="7" type="ORF">C095_11365</name>
</gene>
<dbReference type="PATRIC" id="fig|1226633.4.peg.2305"/>
<proteinExistence type="predicted"/>
<keyword evidence="3 6" id="KW-0812">Transmembrane</keyword>
<accession>A0A0B4ETY2</accession>
<evidence type="ECO:0000256" key="3">
    <source>
        <dbReference type="ARBA" id="ARBA00022692"/>
    </source>
</evidence>
<dbReference type="GO" id="GO:0043190">
    <property type="term" value="C:ATP-binding cassette (ABC) transporter complex"/>
    <property type="evidence" value="ECO:0007669"/>
    <property type="project" value="TreeGrafter"/>
</dbReference>
<feature type="transmembrane region" description="Helical" evidence="6">
    <location>
        <begin position="274"/>
        <end position="292"/>
    </location>
</feature>
<keyword evidence="5 6" id="KW-0472">Membrane</keyword>
<feature type="transmembrane region" description="Helical" evidence="6">
    <location>
        <begin position="304"/>
        <end position="323"/>
    </location>
</feature>
<evidence type="ECO:0000256" key="4">
    <source>
        <dbReference type="ARBA" id="ARBA00022989"/>
    </source>
</evidence>
<feature type="transmembrane region" description="Helical" evidence="6">
    <location>
        <begin position="98"/>
        <end position="117"/>
    </location>
</feature>
<feature type="transmembrane region" description="Helical" evidence="6">
    <location>
        <begin position="16"/>
        <end position="36"/>
    </location>
</feature>
<name>A0A0B4ETY2_9FUSO</name>
<dbReference type="Proteomes" id="UP000031184">
    <property type="component" value="Unassembled WGS sequence"/>
</dbReference>
<evidence type="ECO:0000256" key="6">
    <source>
        <dbReference type="SAM" id="Phobius"/>
    </source>
</evidence>
<dbReference type="GO" id="GO:0015920">
    <property type="term" value="P:lipopolysaccharide transport"/>
    <property type="evidence" value="ECO:0007669"/>
    <property type="project" value="TreeGrafter"/>
</dbReference>
<comment type="subcellular location">
    <subcellularLocation>
        <location evidence="1">Cell membrane</location>
        <topology evidence="1">Multi-pass membrane protein</topology>
    </subcellularLocation>
</comment>
<dbReference type="RefSeq" id="WP_005953440.1">
    <property type="nucleotide sequence ID" value="NZ_AOJP01000005.1"/>
</dbReference>
<evidence type="ECO:0000256" key="1">
    <source>
        <dbReference type="ARBA" id="ARBA00004651"/>
    </source>
</evidence>
<keyword evidence="4 6" id="KW-1133">Transmembrane helix</keyword>
<evidence type="ECO:0000256" key="5">
    <source>
        <dbReference type="ARBA" id="ARBA00023136"/>
    </source>
</evidence>
<evidence type="ECO:0000313" key="8">
    <source>
        <dbReference type="Proteomes" id="UP000031184"/>
    </source>
</evidence>
<sequence length="358" mass="40713">MKIINSYILKESRGPIVLSVSIFTFIFLLDIIVTMMESIIVKGISVFDVARILSFYVPPILTQTLPLGLFVGIMITFSKFTRSSEAIAMNSIGMDIRAILKPILYLGFASMFFILFLQESIIPRSYIKLQYLSSKIAYENPVFQLKERTFMNNLENYSLYIDKVGRDKHAKGILIFENDKKSTFPVVLVGHEAYWRDSSIVLEKANFISFDEKGVRKLTGSFEDKRVELQAYFSDLKIKVKETEMMSIATLLQEMKGKTKEEKLIYKVEIHRKLALPFSSVMLSMLGVFLSIGHQRSGKKAGILVGILTIFFYISLLNIGIVLANVGKIPILLGVWLPNLLLAALTYRLYLVKKRKGI</sequence>
<keyword evidence="2" id="KW-1003">Cell membrane</keyword>
<feature type="transmembrane region" description="Helical" evidence="6">
    <location>
        <begin position="56"/>
        <end position="77"/>
    </location>
</feature>
<dbReference type="InterPro" id="IPR005495">
    <property type="entry name" value="LptG/LptF_permease"/>
</dbReference>
<comment type="caution">
    <text evidence="7">The sequence shown here is derived from an EMBL/GenBank/DDBJ whole genome shotgun (WGS) entry which is preliminary data.</text>
</comment>
<evidence type="ECO:0000256" key="2">
    <source>
        <dbReference type="ARBA" id="ARBA00022475"/>
    </source>
</evidence>
<dbReference type="OrthoDB" id="9780716at2"/>
<evidence type="ECO:0000313" key="7">
    <source>
        <dbReference type="EMBL" id="KID48304.1"/>
    </source>
</evidence>
<dbReference type="PANTHER" id="PTHR33529">
    <property type="entry name" value="SLR0882 PROTEIN-RELATED"/>
    <property type="match status" value="1"/>
</dbReference>
<protein>
    <submittedName>
        <fullName evidence="7">Permease</fullName>
    </submittedName>
</protein>
<feature type="transmembrane region" description="Helical" evidence="6">
    <location>
        <begin position="329"/>
        <end position="350"/>
    </location>
</feature>
<reference evidence="7 8" key="1">
    <citation type="submission" date="2013-08" db="EMBL/GenBank/DDBJ databases">
        <title>An opportunistic ruminal bacterium that causes liver abscesses in cattle.</title>
        <authorList>
            <person name="Benahmed F.H."/>
            <person name="Rasmussen M."/>
            <person name="Harbottle H."/>
            <person name="Soppet D."/>
            <person name="Nagaraja T.G."/>
            <person name="Davidson M."/>
        </authorList>
    </citation>
    <scope>NUCLEOTIDE SEQUENCE [LARGE SCALE GENOMIC DNA]</scope>
    <source>
        <strain evidence="7 8">B35</strain>
    </source>
</reference>
<dbReference type="GeneID" id="75074740"/>